<evidence type="ECO:0000313" key="2">
    <source>
        <dbReference type="Proteomes" id="UP000199428"/>
    </source>
</evidence>
<dbReference type="RefSeq" id="WP_090163753.1">
    <property type="nucleotide sequence ID" value="NZ_FMWK01000016.1"/>
</dbReference>
<dbReference type="EMBL" id="FMWK01000016">
    <property type="protein sequence ID" value="SCZ80794.1"/>
    <property type="molecule type" value="Genomic_DNA"/>
</dbReference>
<sequence length="448" mass="52552">MDREKIEDKDVVFQTGNDVLAPVLNSFVLHVLTEAKNKGIKTLFFLARDAYFDYLVAEKYVREFNLDIKCKYLYVSRLSLRIPLYHLDLNQALSYITLGGVDVTPAKVLNRSGLTPEQGEKFAKKIADCLQIKEEDQIPRHRLGEVRSILESDEEFIKILTENSKNEFGYALDYLKECGFGDKEKVAIVDSGWVGSIQLSLNQFRKCLGVEEPLEGYYYGLYEIPAKAKEQYYHSFLFGPRSGLRKKVDFNNCLYECIFSAPHGMTLRYKRESDRTVPVLSDVSTKQIDYLNQLESIFSTYQSELFAKLGSFEEICKSFNNPATQENIEKTLFRFMSYPSNEEAEVFGKLHFSDDVIDYDNAVLAAKLTEHDLHDNHFLMRVYYELREKIFGHRYVVNISGWYEGSVMLYSKPSKIRRHLTEYRHYKYYLQYSKRKRWIRERERNDKT</sequence>
<dbReference type="Proteomes" id="UP000199428">
    <property type="component" value="Unassembled WGS sequence"/>
</dbReference>
<dbReference type="AlphaFoldDB" id="A0A1G5S351"/>
<reference evidence="1 2" key="1">
    <citation type="submission" date="2016-10" db="EMBL/GenBank/DDBJ databases">
        <authorList>
            <person name="de Groot N.N."/>
        </authorList>
    </citation>
    <scope>NUCLEOTIDE SEQUENCE [LARGE SCALE GENOMIC DNA]</scope>
    <source>
        <strain evidence="1 2">DSM 10317</strain>
    </source>
</reference>
<organism evidence="1 2">
    <name type="scientific">Pseudobutyrivibrio xylanivorans</name>
    <dbReference type="NCBI Taxonomy" id="185007"/>
    <lineage>
        <taxon>Bacteria</taxon>
        <taxon>Bacillati</taxon>
        <taxon>Bacillota</taxon>
        <taxon>Clostridia</taxon>
        <taxon>Lachnospirales</taxon>
        <taxon>Lachnospiraceae</taxon>
        <taxon>Pseudobutyrivibrio</taxon>
    </lineage>
</organism>
<proteinExistence type="predicted"/>
<name>A0A1G5S351_PSEXY</name>
<gene>
    <name evidence="1" type="ORF">SAMN02910350_02475</name>
</gene>
<protein>
    <submittedName>
        <fullName evidence="1">Uncharacterized protein</fullName>
    </submittedName>
</protein>
<evidence type="ECO:0000313" key="1">
    <source>
        <dbReference type="EMBL" id="SCZ80794.1"/>
    </source>
</evidence>
<accession>A0A1G5S351</accession>